<evidence type="ECO:0000256" key="4">
    <source>
        <dbReference type="ARBA" id="ARBA00022692"/>
    </source>
</evidence>
<evidence type="ECO:0000313" key="10">
    <source>
        <dbReference type="Proteomes" id="UP000216311"/>
    </source>
</evidence>
<evidence type="ECO:0000256" key="5">
    <source>
        <dbReference type="ARBA" id="ARBA00022989"/>
    </source>
</evidence>
<dbReference type="EMBL" id="NMVQ01000043">
    <property type="protein sequence ID" value="OYO18688.1"/>
    <property type="molecule type" value="Genomic_DNA"/>
</dbReference>
<feature type="transmembrane region" description="Helical" evidence="8">
    <location>
        <begin position="65"/>
        <end position="92"/>
    </location>
</feature>
<evidence type="ECO:0000256" key="7">
    <source>
        <dbReference type="SAM" id="MobiDB-lite"/>
    </source>
</evidence>
<dbReference type="InterPro" id="IPR051907">
    <property type="entry name" value="DoxX-like_oxidoreductase"/>
</dbReference>
<keyword evidence="6 8" id="KW-0472">Membrane</keyword>
<evidence type="ECO:0000256" key="1">
    <source>
        <dbReference type="ARBA" id="ARBA00004651"/>
    </source>
</evidence>
<dbReference type="PANTHER" id="PTHR33452:SF1">
    <property type="entry name" value="INNER MEMBRANE PROTEIN YPHA-RELATED"/>
    <property type="match status" value="1"/>
</dbReference>
<evidence type="ECO:0000256" key="8">
    <source>
        <dbReference type="SAM" id="Phobius"/>
    </source>
</evidence>
<proteinExistence type="inferred from homology"/>
<accession>A0A255GSA2</accession>
<dbReference type="OrthoDB" id="1122432at2"/>
<dbReference type="Pfam" id="PF07681">
    <property type="entry name" value="DoxX"/>
    <property type="match status" value="1"/>
</dbReference>
<feature type="compositionally biased region" description="Low complexity" evidence="7">
    <location>
        <begin position="156"/>
        <end position="171"/>
    </location>
</feature>
<dbReference type="RefSeq" id="WP_094364921.1">
    <property type="nucleotide sequence ID" value="NZ_NMVQ01000043.1"/>
</dbReference>
<comment type="caution">
    <text evidence="9">The sequence shown here is derived from an EMBL/GenBank/DDBJ whole genome shotgun (WGS) entry which is preliminary data.</text>
</comment>
<evidence type="ECO:0000256" key="2">
    <source>
        <dbReference type="ARBA" id="ARBA00006679"/>
    </source>
</evidence>
<dbReference type="GO" id="GO:0005886">
    <property type="term" value="C:plasma membrane"/>
    <property type="evidence" value="ECO:0007669"/>
    <property type="project" value="UniProtKB-SubCell"/>
</dbReference>
<protein>
    <recommendedName>
        <fullName evidence="11">DoxX family protein</fullName>
    </recommendedName>
</protein>
<comment type="subcellular location">
    <subcellularLocation>
        <location evidence="1">Cell membrane</location>
        <topology evidence="1">Multi-pass membrane protein</topology>
    </subcellularLocation>
</comment>
<gene>
    <name evidence="9" type="ORF">CGZ93_14825</name>
</gene>
<feature type="region of interest" description="Disordered" evidence="7">
    <location>
        <begin position="137"/>
        <end position="182"/>
    </location>
</feature>
<dbReference type="AlphaFoldDB" id="A0A255GSA2"/>
<organism evidence="9 10">
    <name type="scientific">Enemella dayhoffiae</name>
    <dbReference type="NCBI Taxonomy" id="2016507"/>
    <lineage>
        <taxon>Bacteria</taxon>
        <taxon>Bacillati</taxon>
        <taxon>Actinomycetota</taxon>
        <taxon>Actinomycetes</taxon>
        <taxon>Propionibacteriales</taxon>
        <taxon>Propionibacteriaceae</taxon>
        <taxon>Enemella</taxon>
    </lineage>
</organism>
<evidence type="ECO:0000256" key="3">
    <source>
        <dbReference type="ARBA" id="ARBA00022475"/>
    </source>
</evidence>
<dbReference type="Proteomes" id="UP000216311">
    <property type="component" value="Unassembled WGS sequence"/>
</dbReference>
<name>A0A255GSA2_9ACTN</name>
<keyword evidence="10" id="KW-1185">Reference proteome</keyword>
<reference evidence="9 10" key="1">
    <citation type="submission" date="2017-07" db="EMBL/GenBank/DDBJ databases">
        <title>Draft whole genome sequences of clinical Proprionibacteriaceae strains.</title>
        <authorList>
            <person name="Bernier A.-M."/>
            <person name="Bernard K."/>
            <person name="Domingo M.-C."/>
        </authorList>
    </citation>
    <scope>NUCLEOTIDE SEQUENCE [LARGE SCALE GENOMIC DNA]</scope>
    <source>
        <strain evidence="9 10">NML 130396</strain>
    </source>
</reference>
<keyword evidence="3" id="KW-1003">Cell membrane</keyword>
<dbReference type="InterPro" id="IPR032808">
    <property type="entry name" value="DoxX"/>
</dbReference>
<evidence type="ECO:0008006" key="11">
    <source>
        <dbReference type="Google" id="ProtNLM"/>
    </source>
</evidence>
<evidence type="ECO:0000313" key="9">
    <source>
        <dbReference type="EMBL" id="OYO18688.1"/>
    </source>
</evidence>
<sequence>MSALINVLRDMALLLARVTFGAILVFRGWRRWTSEGGMQAQIDYLKQFQTPQPEVMAWGGTLLEIIGGLFLIFGLLTPIIGIALVVQQVMVILWTRYFRGPWIENGGYEYNVVQAGLALLLTVFGAGRAAIDQLFKRSRDDDDDDSDEPVRRTPKTSNTPATSGSTSATAKSRTRVDDNDPA</sequence>
<feature type="transmembrane region" description="Helical" evidence="8">
    <location>
        <begin position="12"/>
        <end position="29"/>
    </location>
</feature>
<keyword evidence="5 8" id="KW-1133">Transmembrane helix</keyword>
<comment type="similarity">
    <text evidence="2">Belongs to the DoxX family.</text>
</comment>
<dbReference type="PANTHER" id="PTHR33452">
    <property type="entry name" value="OXIDOREDUCTASE CATD-RELATED"/>
    <property type="match status" value="1"/>
</dbReference>
<keyword evidence="4 8" id="KW-0812">Transmembrane</keyword>
<evidence type="ECO:0000256" key="6">
    <source>
        <dbReference type="ARBA" id="ARBA00023136"/>
    </source>
</evidence>